<dbReference type="InterPro" id="IPR005654">
    <property type="entry name" value="ATPase_AFG1-like"/>
</dbReference>
<feature type="compositionally biased region" description="Polar residues" evidence="4">
    <location>
        <begin position="582"/>
        <end position="606"/>
    </location>
</feature>
<feature type="region of interest" description="Disordered" evidence="4">
    <location>
        <begin position="870"/>
        <end position="892"/>
    </location>
</feature>
<feature type="compositionally biased region" description="Basic and acidic residues" evidence="4">
    <location>
        <begin position="882"/>
        <end position="892"/>
    </location>
</feature>
<feature type="compositionally biased region" description="Polar residues" evidence="4">
    <location>
        <begin position="790"/>
        <end position="800"/>
    </location>
</feature>
<feature type="region of interest" description="Disordered" evidence="4">
    <location>
        <begin position="786"/>
        <end position="812"/>
    </location>
</feature>
<accession>A0A2X0MH20</accession>
<dbReference type="SUPFAM" id="SSF52540">
    <property type="entry name" value="P-loop containing nucleoside triphosphate hydrolases"/>
    <property type="match status" value="1"/>
</dbReference>
<keyword evidence="3" id="KW-0067">ATP-binding</keyword>
<reference evidence="6" key="1">
    <citation type="submission" date="2016-10" db="EMBL/GenBank/DDBJ databases">
        <authorList>
            <person name="Jeantristanb JTB J.-T."/>
            <person name="Ricardo R."/>
        </authorList>
    </citation>
    <scope>NUCLEOTIDE SEQUENCE [LARGE SCALE GENOMIC DNA]</scope>
</reference>
<evidence type="ECO:0000256" key="2">
    <source>
        <dbReference type="ARBA" id="ARBA00022741"/>
    </source>
</evidence>
<sequence>MLSLSMRRATPRIRCAQVAWRSYVRTVAPYSSSPSMPRSTSSSSSSRFSSSAAAAAAETSIQVTDPLLLYHGMVANGTVKSDPEQIRALVQMRKLTEELLDYSPPVRLLTLLESLRPTNDPLAFQIPEWPFRRSPLSSRGIELSEDEEAERSSLLSMSEKEKSTALVKVLKDDQGLEGLDTPKGFLLTGPPGTGKSFLVDLFFASLPVPHKVRFHYHSFLLFIYSAVHQALEKQRVEFELEERRMNELADQGDGTAGYPWSRREEMKALALSKGWRAVFAGGRSPKDHDLNTREFVLAGVARDLIKTYGWLLAFDEVQLVDIAGAGLLNRVISWYWRLGGVVVGTSNRLPQGECSVLRGVVARTITLIRLTRACSPTRLDLYNSGVQKESLSPFLLALAARSPVLELRSATDYRREQHGKDALDGTNDREPGDFGQVEAWQRWGSAAKGWFVKGQEAEFQDAVERIVGNNEGKPTSMKVYGRNVVIPWAVGGVARFSFSELCEKALGPADFISLGSQFHTLILTDVPVLLLSQKNEARRLITLLDALYESKTRLLAFASAQVDDLFFPDALRAIANDDESGSAPQSEYTQPSPDDITTSSGSNHPFSSERIYEADGTISDPSSSRGMDAAAEIGDSLTQEMIGDVIQDLEAPYRPNVSSYDESKGQTMYEQDEARIEHQRDAAAEAKQHRQRSSETKEEPHPTASPPSFRNLAIFTGEEERFAFKRAVSRVHEMSSTEYLVTAQHAPLDPRFRTWERPGQIESSVEGVRRMGRDARHVLGAKEEIEADESTLSGAISPSQLRVRHPEGLPKHPTVEVERTTAKGTKYDILNIEDTRREVPPPVFKDVHVWGVREFEAHAHRTCLSAQDWGKAAGKWGQGASAHEKKEGEDKK</sequence>
<dbReference type="Proteomes" id="UP000249723">
    <property type="component" value="Unassembled WGS sequence"/>
</dbReference>
<protein>
    <submittedName>
        <fullName evidence="5">BZ3500_MvSof-1268-A1-R1_Chr1-2g01361 protein</fullName>
    </submittedName>
</protein>
<evidence type="ECO:0000256" key="4">
    <source>
        <dbReference type="SAM" id="MobiDB-lite"/>
    </source>
</evidence>
<keyword evidence="2" id="KW-0547">Nucleotide-binding</keyword>
<proteinExistence type="inferred from homology"/>
<feature type="compositionally biased region" description="Basic and acidic residues" evidence="4">
    <location>
        <begin position="672"/>
        <end position="701"/>
    </location>
</feature>
<name>A0A2X0MH20_9BASI</name>
<dbReference type="GO" id="GO:0005524">
    <property type="term" value="F:ATP binding"/>
    <property type="evidence" value="ECO:0007669"/>
    <property type="project" value="UniProtKB-KW"/>
</dbReference>
<dbReference type="InterPro" id="IPR027417">
    <property type="entry name" value="P-loop_NTPase"/>
</dbReference>
<gene>
    <name evidence="5" type="ORF">BZ3500_MVSOF-1268-A1-R1_CHR1-2G01361</name>
</gene>
<dbReference type="PANTHER" id="PTHR12169:SF2">
    <property type="entry name" value="AFG1P"/>
    <property type="match status" value="1"/>
</dbReference>
<evidence type="ECO:0000256" key="3">
    <source>
        <dbReference type="ARBA" id="ARBA00022840"/>
    </source>
</evidence>
<dbReference type="GO" id="GO:0005739">
    <property type="term" value="C:mitochondrion"/>
    <property type="evidence" value="ECO:0007669"/>
    <property type="project" value="TreeGrafter"/>
</dbReference>
<dbReference type="NCBIfam" id="NF040713">
    <property type="entry name" value="ZapE"/>
    <property type="match status" value="1"/>
</dbReference>
<feature type="region of interest" description="Disordered" evidence="4">
    <location>
        <begin position="649"/>
        <end position="709"/>
    </location>
</feature>
<feature type="compositionally biased region" description="Low complexity" evidence="4">
    <location>
        <begin position="870"/>
        <end position="881"/>
    </location>
</feature>
<dbReference type="EMBL" id="FMWP01000015">
    <property type="protein sequence ID" value="SCZ91364.1"/>
    <property type="molecule type" value="Genomic_DNA"/>
</dbReference>
<evidence type="ECO:0000313" key="5">
    <source>
        <dbReference type="EMBL" id="SCZ91364.1"/>
    </source>
</evidence>
<keyword evidence="6" id="KW-1185">Reference proteome</keyword>
<organism evidence="5 6">
    <name type="scientific">Microbotryum saponariae</name>
    <dbReference type="NCBI Taxonomy" id="289078"/>
    <lineage>
        <taxon>Eukaryota</taxon>
        <taxon>Fungi</taxon>
        <taxon>Dikarya</taxon>
        <taxon>Basidiomycota</taxon>
        <taxon>Pucciniomycotina</taxon>
        <taxon>Microbotryomycetes</taxon>
        <taxon>Microbotryales</taxon>
        <taxon>Microbotryaceae</taxon>
        <taxon>Microbotryum</taxon>
    </lineage>
</organism>
<dbReference type="GO" id="GO:0016887">
    <property type="term" value="F:ATP hydrolysis activity"/>
    <property type="evidence" value="ECO:0007669"/>
    <property type="project" value="InterPro"/>
</dbReference>
<dbReference type="AlphaFoldDB" id="A0A2X0MH20"/>
<feature type="region of interest" description="Disordered" evidence="4">
    <location>
        <begin position="577"/>
        <end position="609"/>
    </location>
</feature>
<dbReference type="OrthoDB" id="2193432at2759"/>
<dbReference type="Gene3D" id="3.40.50.300">
    <property type="entry name" value="P-loop containing nucleotide triphosphate hydrolases"/>
    <property type="match status" value="1"/>
</dbReference>
<dbReference type="PANTHER" id="PTHR12169">
    <property type="entry name" value="ATPASE N2B"/>
    <property type="match status" value="1"/>
</dbReference>
<feature type="compositionally biased region" description="Polar residues" evidence="4">
    <location>
        <begin position="656"/>
        <end position="669"/>
    </location>
</feature>
<dbReference type="Pfam" id="PF03969">
    <property type="entry name" value="AFG1_ATPase"/>
    <property type="match status" value="2"/>
</dbReference>
<comment type="similarity">
    <text evidence="1">Belongs to the AFG1 ATPase family.</text>
</comment>
<evidence type="ECO:0000256" key="1">
    <source>
        <dbReference type="ARBA" id="ARBA00010322"/>
    </source>
</evidence>
<evidence type="ECO:0000313" key="6">
    <source>
        <dbReference type="Proteomes" id="UP000249723"/>
    </source>
</evidence>